<evidence type="ECO:0000259" key="1">
    <source>
        <dbReference type="Pfam" id="PF03435"/>
    </source>
</evidence>
<dbReference type="Gene3D" id="3.40.50.720">
    <property type="entry name" value="NAD(P)-binding Rossmann-like Domain"/>
    <property type="match status" value="1"/>
</dbReference>
<dbReference type="Pfam" id="PF03435">
    <property type="entry name" value="Sacchrp_dh_NADP"/>
    <property type="match status" value="1"/>
</dbReference>
<dbReference type="PANTHER" id="PTHR43781">
    <property type="entry name" value="SACCHAROPINE DEHYDROGENASE"/>
    <property type="match status" value="1"/>
</dbReference>
<protein>
    <submittedName>
        <fullName evidence="2">Short subunit dehydrogenase-like uncharacterized protein</fullName>
    </submittedName>
</protein>
<sequence length="354" mass="36479">MAGEIWVLGATGRTGREIAARVAQRGGMPVLVGRNADRLHKTAADLGLGDAEVVVTDDLPGEITRRRPAVVVNTIGSYAETAVPIARACLPGGHYVDLANDLVAMPRLLALHDEAVAAGSTFVTGAGFGVLATEAVVARLCADRPTPSQVRVDAMASVTLDGGPLGEALAQSIVSGLTTGGLRYEHGQMVRTRLAADPREHALPDGQTAKSAGGPTGELLAAQVASGAPDVVATSGLMPTAPVVRALLPLAGALLKVPALRRFAVRRMAAIELKPTPRPRDHSWGHAVVTWADGTVREEWLRAGEAMEFTSGAAAETAVRLARGEGRAGAYTPARALGPELAEAASGTFVTCQP</sequence>
<accession>A0A4V3G6N1</accession>
<dbReference type="RefSeq" id="WP_134123769.1">
    <property type="nucleotide sequence ID" value="NZ_SODF01000003.1"/>
</dbReference>
<reference evidence="2 3" key="1">
    <citation type="submission" date="2019-03" db="EMBL/GenBank/DDBJ databases">
        <title>Genomic Encyclopedia of Type Strains, Phase III (KMG-III): the genomes of soil and plant-associated and newly described type strains.</title>
        <authorList>
            <person name="Whitman W."/>
        </authorList>
    </citation>
    <scope>NUCLEOTIDE SEQUENCE [LARGE SCALE GENOMIC DNA]</scope>
    <source>
        <strain evidence="2 3">VKM Ac-2570</strain>
    </source>
</reference>
<gene>
    <name evidence="2" type="ORF">EV650_7458</name>
</gene>
<keyword evidence="3" id="KW-1185">Reference proteome</keyword>
<dbReference type="EMBL" id="SODF01000003">
    <property type="protein sequence ID" value="TDW15964.1"/>
    <property type="molecule type" value="Genomic_DNA"/>
</dbReference>
<dbReference type="OrthoDB" id="4420885at2"/>
<dbReference type="InterPro" id="IPR036291">
    <property type="entry name" value="NAD(P)-bd_dom_sf"/>
</dbReference>
<evidence type="ECO:0000313" key="3">
    <source>
        <dbReference type="Proteomes" id="UP000295447"/>
    </source>
</evidence>
<evidence type="ECO:0000313" key="2">
    <source>
        <dbReference type="EMBL" id="TDW15964.1"/>
    </source>
</evidence>
<name>A0A4V3G6N1_9ACTN</name>
<dbReference type="InterPro" id="IPR005097">
    <property type="entry name" value="Sacchrp_dh_NADP-bd"/>
</dbReference>
<dbReference type="PANTHER" id="PTHR43781:SF1">
    <property type="entry name" value="SACCHAROPINE DEHYDROGENASE"/>
    <property type="match status" value="1"/>
</dbReference>
<dbReference type="AlphaFoldDB" id="A0A4V3G6N1"/>
<feature type="domain" description="Saccharopine dehydrogenase NADP binding" evidence="1">
    <location>
        <begin position="5"/>
        <end position="123"/>
    </location>
</feature>
<organism evidence="2 3">
    <name type="scientific">Kribbella kalugense</name>
    <dbReference type="NCBI Taxonomy" id="2512221"/>
    <lineage>
        <taxon>Bacteria</taxon>
        <taxon>Bacillati</taxon>
        <taxon>Actinomycetota</taxon>
        <taxon>Actinomycetes</taxon>
        <taxon>Propionibacteriales</taxon>
        <taxon>Kribbellaceae</taxon>
        <taxon>Kribbella</taxon>
    </lineage>
</organism>
<dbReference type="SUPFAM" id="SSF51735">
    <property type="entry name" value="NAD(P)-binding Rossmann-fold domains"/>
    <property type="match status" value="1"/>
</dbReference>
<dbReference type="Proteomes" id="UP000295447">
    <property type="component" value="Unassembled WGS sequence"/>
</dbReference>
<comment type="caution">
    <text evidence="2">The sequence shown here is derived from an EMBL/GenBank/DDBJ whole genome shotgun (WGS) entry which is preliminary data.</text>
</comment>
<proteinExistence type="predicted"/>